<feature type="compositionally biased region" description="Gly residues" evidence="1">
    <location>
        <begin position="873"/>
        <end position="882"/>
    </location>
</feature>
<dbReference type="AlphaFoldDB" id="D8LMZ6"/>
<dbReference type="Proteomes" id="UP000002630">
    <property type="component" value="Linkage Group LG19"/>
</dbReference>
<feature type="compositionally biased region" description="Basic residues" evidence="1">
    <location>
        <begin position="923"/>
        <end position="933"/>
    </location>
</feature>
<feature type="region of interest" description="Disordered" evidence="1">
    <location>
        <begin position="852"/>
        <end position="997"/>
    </location>
</feature>
<feature type="compositionally biased region" description="Basic residues" evidence="1">
    <location>
        <begin position="681"/>
        <end position="690"/>
    </location>
</feature>
<feature type="compositionally biased region" description="Low complexity" evidence="1">
    <location>
        <begin position="133"/>
        <end position="149"/>
    </location>
</feature>
<protein>
    <submittedName>
        <fullName evidence="2">Uncharacterized protein</fullName>
    </submittedName>
</protein>
<accession>D8LMZ6</accession>
<feature type="compositionally biased region" description="Gly residues" evidence="1">
    <location>
        <begin position="121"/>
        <end position="132"/>
    </location>
</feature>
<feature type="compositionally biased region" description="Basic residues" evidence="1">
    <location>
        <begin position="863"/>
        <end position="872"/>
    </location>
</feature>
<feature type="compositionally biased region" description="Basic and acidic residues" evidence="1">
    <location>
        <begin position="710"/>
        <end position="719"/>
    </location>
</feature>
<name>D8LMZ6_ECTSI</name>
<dbReference type="Gene3D" id="1.20.920.60">
    <property type="match status" value="1"/>
</dbReference>
<feature type="compositionally biased region" description="Low complexity" evidence="1">
    <location>
        <begin position="733"/>
        <end position="744"/>
    </location>
</feature>
<gene>
    <name evidence="2" type="ORF">Esi_0412_0014</name>
</gene>
<proteinExistence type="predicted"/>
<feature type="compositionally biased region" description="Basic and acidic residues" evidence="1">
    <location>
        <begin position="412"/>
        <end position="424"/>
    </location>
</feature>
<feature type="compositionally biased region" description="Low complexity" evidence="1">
    <location>
        <begin position="259"/>
        <end position="282"/>
    </location>
</feature>
<feature type="compositionally biased region" description="Basic and acidic residues" evidence="1">
    <location>
        <begin position="365"/>
        <end position="380"/>
    </location>
</feature>
<feature type="region of interest" description="Disordered" evidence="1">
    <location>
        <begin position="673"/>
        <end position="819"/>
    </location>
</feature>
<feature type="compositionally biased region" description="Basic residues" evidence="1">
    <location>
        <begin position="754"/>
        <end position="770"/>
    </location>
</feature>
<keyword evidence="3" id="KW-1185">Reference proteome</keyword>
<dbReference type="EMBL" id="FN649744">
    <property type="protein sequence ID" value="CBN76237.1"/>
    <property type="molecule type" value="Genomic_DNA"/>
</dbReference>
<organism evidence="2 3">
    <name type="scientific">Ectocarpus siliculosus</name>
    <name type="common">Brown alga</name>
    <name type="synonym">Conferva siliculosa</name>
    <dbReference type="NCBI Taxonomy" id="2880"/>
    <lineage>
        <taxon>Eukaryota</taxon>
        <taxon>Sar</taxon>
        <taxon>Stramenopiles</taxon>
        <taxon>Ochrophyta</taxon>
        <taxon>PX clade</taxon>
        <taxon>Phaeophyceae</taxon>
        <taxon>Ectocarpales</taxon>
        <taxon>Ectocarpaceae</taxon>
        <taxon>Ectocarpus</taxon>
    </lineage>
</organism>
<evidence type="ECO:0000313" key="3">
    <source>
        <dbReference type="Proteomes" id="UP000002630"/>
    </source>
</evidence>
<feature type="compositionally biased region" description="Basic residues" evidence="1">
    <location>
        <begin position="945"/>
        <end position="954"/>
    </location>
</feature>
<dbReference type="OrthoDB" id="10653358at2759"/>
<dbReference type="InParanoid" id="D8LMZ6"/>
<reference evidence="2 3" key="1">
    <citation type="journal article" date="2010" name="Nature">
        <title>The Ectocarpus genome and the independent evolution of multicellularity in brown algae.</title>
        <authorList>
            <person name="Cock J.M."/>
            <person name="Sterck L."/>
            <person name="Rouze P."/>
            <person name="Scornet D."/>
            <person name="Allen A.E."/>
            <person name="Amoutzias G."/>
            <person name="Anthouard V."/>
            <person name="Artiguenave F."/>
            <person name="Aury J.M."/>
            <person name="Badger J.H."/>
            <person name="Beszteri B."/>
            <person name="Billiau K."/>
            <person name="Bonnet E."/>
            <person name="Bothwell J.H."/>
            <person name="Bowler C."/>
            <person name="Boyen C."/>
            <person name="Brownlee C."/>
            <person name="Carrano C.J."/>
            <person name="Charrier B."/>
            <person name="Cho G.Y."/>
            <person name="Coelho S.M."/>
            <person name="Collen J."/>
            <person name="Corre E."/>
            <person name="Da Silva C."/>
            <person name="Delage L."/>
            <person name="Delaroque N."/>
            <person name="Dittami S.M."/>
            <person name="Doulbeau S."/>
            <person name="Elias M."/>
            <person name="Farnham G."/>
            <person name="Gachon C.M."/>
            <person name="Gschloessl B."/>
            <person name="Heesch S."/>
            <person name="Jabbari K."/>
            <person name="Jubin C."/>
            <person name="Kawai H."/>
            <person name="Kimura K."/>
            <person name="Kloareg B."/>
            <person name="Kupper F.C."/>
            <person name="Lang D."/>
            <person name="Le Bail A."/>
            <person name="Leblanc C."/>
            <person name="Lerouge P."/>
            <person name="Lohr M."/>
            <person name="Lopez P.J."/>
            <person name="Martens C."/>
            <person name="Maumus F."/>
            <person name="Michel G."/>
            <person name="Miranda-Saavedra D."/>
            <person name="Morales J."/>
            <person name="Moreau H."/>
            <person name="Motomura T."/>
            <person name="Nagasato C."/>
            <person name="Napoli C.A."/>
            <person name="Nelson D.R."/>
            <person name="Nyvall-Collen P."/>
            <person name="Peters A.F."/>
            <person name="Pommier C."/>
            <person name="Potin P."/>
            <person name="Poulain J."/>
            <person name="Quesneville H."/>
            <person name="Read B."/>
            <person name="Rensing S.A."/>
            <person name="Ritter A."/>
            <person name="Rousvoal S."/>
            <person name="Samanta M."/>
            <person name="Samson G."/>
            <person name="Schroeder D.C."/>
            <person name="Segurens B."/>
            <person name="Strittmatter M."/>
            <person name="Tonon T."/>
            <person name="Tregear J.W."/>
            <person name="Valentin K."/>
            <person name="von Dassow P."/>
            <person name="Yamagishi T."/>
            <person name="Van de Peer Y."/>
            <person name="Wincker P."/>
        </authorList>
    </citation>
    <scope>NUCLEOTIDE SEQUENCE [LARGE SCALE GENOMIC DNA]</scope>
    <source>
        <strain evidence="3">Ec32 / CCAP1310/4</strain>
    </source>
</reference>
<feature type="compositionally biased region" description="Gly residues" evidence="1">
    <location>
        <begin position="335"/>
        <end position="355"/>
    </location>
</feature>
<feature type="region of interest" description="Disordered" evidence="1">
    <location>
        <begin position="18"/>
        <end position="437"/>
    </location>
</feature>
<dbReference type="EMBL" id="FN648611">
    <property type="protein sequence ID" value="CBN76237.1"/>
    <property type="molecule type" value="Genomic_DNA"/>
</dbReference>
<evidence type="ECO:0000313" key="2">
    <source>
        <dbReference type="EMBL" id="CBN76237.1"/>
    </source>
</evidence>
<feature type="compositionally biased region" description="Acidic residues" evidence="1">
    <location>
        <begin position="174"/>
        <end position="183"/>
    </location>
</feature>
<feature type="compositionally biased region" description="Basic and acidic residues" evidence="1">
    <location>
        <begin position="24"/>
        <end position="33"/>
    </location>
</feature>
<evidence type="ECO:0000256" key="1">
    <source>
        <dbReference type="SAM" id="MobiDB-lite"/>
    </source>
</evidence>
<sequence>MSARKDFKIYMDKLLEHSTALDTFRPDKRHSDAGDTGSGVPAWGPSLGMSEEGGSVGEARGSPPAGAAVDVTMPPFSPSRFREEKHAWPRAGAVTPPRPRPPPNFSWMAEPGSPASRRRGGGGAGGVSGGGARKSLSSADLASSPAPAAGGPRIKGGRLSADLGMDDGGRSWGAEEEEGEEDADAWKAQWSRRLSRGPIHSEYQDRFPWPPRSAFLGTVDDDAFNGAPPPPHPRGRRASARGAGSRAEGGGAGSDRRQGGSAVARGRGGSEPPRGRAAAGYPRDGGGVGGEERRRRRPSSSSVDTAAAGRGGEGSPSDGRRAGTGRLPGGDLEMAGGGGRGGGGGGRGGRGGGGAAAVVPFAAGKRGDDRKEGARQEAWRRGGSAVGSPPPSEQTSGLEVIGHRTSRASSVYDEKEWEAGRGSEADGGWPSRAADVGGSSMAGGATLIGSAGDVAAAEVWRGEAVGRGEVTTMSGGRTLDFSSQSILTEYMDEYAWPSSLPAPGRRGKRSGMGVDHVGRLLAGRRAEEPARKLPDPAVVARLGAAADRALGAGSLGHLSEMCRLKSPPLACRRLMLGLVIALGLRWRRWSDIRTHLLGNKPELQGFLKRFNKDRAGLASTALLPFVEDPSLSPAEVRRVAACMVWVPRWLHALHDYLAVKEGKELDVDTMPMFQEPATSRSRAKLARRRQSSGCRAHGTVPGTVPPDGASKGREGRRPGAGEGGSGTQPRKSGTAAAAGATAATMGLSEQKHDQGHHHGRGGTRKTRRPSRAAATRGDDSTCPPGSTPTGGDTEGGSRGEGFRYFGEGGRGGDGGKVDVDGDLESESQWTVGTVTSRGDVLRTPTEDQVDIGSSVVVGGGKGNVRKAPHKHAGGGGGGGGGRSLSSSGVPASPPRRRVRSTGDAARRAGTGTLGFEETLAPKGGRRGSVRRGLSRGDTQASHACIYRHKHKGRTPSRVANPKARRPVQAAHDPILANTRWPPPVDVPAQERTEQRSAYSLEHSFLAYD</sequence>